<dbReference type="KEGG" id="lal:AT746_07205"/>
<comment type="cofactor">
    <cofactor evidence="1">
        <name>pyridoxal 5'-phosphate</name>
        <dbReference type="ChEBI" id="CHEBI:597326"/>
    </cofactor>
</comment>
<dbReference type="CDD" id="cd00610">
    <property type="entry name" value="OAT_like"/>
    <property type="match status" value="1"/>
</dbReference>
<comment type="similarity">
    <text evidence="2 6">Belongs to the class-III pyridoxal-phosphate-dependent aminotransferase family.</text>
</comment>
<organism evidence="7 8">
    <name type="scientific">Lacimicrobium alkaliphilum</name>
    <dbReference type="NCBI Taxonomy" id="1526571"/>
    <lineage>
        <taxon>Bacteria</taxon>
        <taxon>Pseudomonadati</taxon>
        <taxon>Pseudomonadota</taxon>
        <taxon>Gammaproteobacteria</taxon>
        <taxon>Alteromonadales</taxon>
        <taxon>Alteromonadaceae</taxon>
        <taxon>Lacimicrobium</taxon>
    </lineage>
</organism>
<keyword evidence="8" id="KW-1185">Reference proteome</keyword>
<accession>A0A0U2ZGD5</accession>
<dbReference type="EMBL" id="CP013650">
    <property type="protein sequence ID" value="ALS98071.1"/>
    <property type="molecule type" value="Genomic_DNA"/>
</dbReference>
<evidence type="ECO:0000313" key="7">
    <source>
        <dbReference type="EMBL" id="ALS98071.1"/>
    </source>
</evidence>
<dbReference type="InterPro" id="IPR049704">
    <property type="entry name" value="Aminotrans_3_PPA_site"/>
</dbReference>
<evidence type="ECO:0000256" key="1">
    <source>
        <dbReference type="ARBA" id="ARBA00001933"/>
    </source>
</evidence>
<protein>
    <submittedName>
        <fullName evidence="7">Aminotransferase</fullName>
    </submittedName>
</protein>
<dbReference type="GO" id="GO:0005829">
    <property type="term" value="C:cytosol"/>
    <property type="evidence" value="ECO:0007669"/>
    <property type="project" value="TreeGrafter"/>
</dbReference>
<dbReference type="GO" id="GO:0030170">
    <property type="term" value="F:pyridoxal phosphate binding"/>
    <property type="evidence" value="ECO:0007669"/>
    <property type="project" value="InterPro"/>
</dbReference>
<dbReference type="GO" id="GO:0008483">
    <property type="term" value="F:transaminase activity"/>
    <property type="evidence" value="ECO:0007669"/>
    <property type="project" value="UniProtKB-KW"/>
</dbReference>
<dbReference type="PANTHER" id="PTHR43094:SF1">
    <property type="entry name" value="AMINOTRANSFERASE CLASS-III"/>
    <property type="match status" value="1"/>
</dbReference>
<dbReference type="PROSITE" id="PS00600">
    <property type="entry name" value="AA_TRANSFER_CLASS_3"/>
    <property type="match status" value="1"/>
</dbReference>
<proteinExistence type="inferred from homology"/>
<evidence type="ECO:0000256" key="4">
    <source>
        <dbReference type="ARBA" id="ARBA00022679"/>
    </source>
</evidence>
<dbReference type="InterPro" id="IPR015424">
    <property type="entry name" value="PyrdxlP-dep_Trfase"/>
</dbReference>
<dbReference type="Gene3D" id="3.40.640.10">
    <property type="entry name" value="Type I PLP-dependent aspartate aminotransferase-like (Major domain)"/>
    <property type="match status" value="1"/>
</dbReference>
<keyword evidence="5 6" id="KW-0663">Pyridoxal phosphate</keyword>
<dbReference type="OrthoDB" id="9801052at2"/>
<gene>
    <name evidence="7" type="ORF">AT746_07205</name>
</gene>
<dbReference type="InterPro" id="IPR015422">
    <property type="entry name" value="PyrdxlP-dep_Trfase_small"/>
</dbReference>
<evidence type="ECO:0000313" key="8">
    <source>
        <dbReference type="Proteomes" id="UP000068447"/>
    </source>
</evidence>
<dbReference type="InterPro" id="IPR015421">
    <property type="entry name" value="PyrdxlP-dep_Trfase_major"/>
</dbReference>
<dbReference type="InterPro" id="IPR005814">
    <property type="entry name" value="Aminotrans_3"/>
</dbReference>
<evidence type="ECO:0000256" key="2">
    <source>
        <dbReference type="ARBA" id="ARBA00008954"/>
    </source>
</evidence>
<dbReference type="RefSeq" id="WP_062478409.1">
    <property type="nucleotide sequence ID" value="NZ_CP013650.1"/>
</dbReference>
<keyword evidence="3 7" id="KW-0032">Aminotransferase</keyword>
<name>A0A0U2ZGD5_9ALTE</name>
<dbReference type="PANTHER" id="PTHR43094">
    <property type="entry name" value="AMINOTRANSFERASE"/>
    <property type="match status" value="1"/>
</dbReference>
<dbReference type="STRING" id="1526571.AT746_07205"/>
<dbReference type="Gene3D" id="3.90.1150.10">
    <property type="entry name" value="Aspartate Aminotransferase, domain 1"/>
    <property type="match status" value="1"/>
</dbReference>
<sequence>MTQLKQWQHKDAAHHLHPFTNQADINKKGTRVISHAEGAYIYEADGHKLLDGMSGLWCCNLGYTQPKINQAIAEQLQELPYYNTFFQCTHPRATELAEAISHRAPAHMNRVFYTNSGSEANDSAIRMIHRYWDALGQPQRKAIIARENAYHGSTIGGASLGGMEFMHKQFSPLQDIHHIAQPYWYGANADISPDEFGLQAARELEKKIQELGENNVAAFFAEPIQGAGGVIIPPDTYWPEIQRICDQYGVLLVVDEVIFGFGRTGHWFASECYQLTPDFIVFAKAVTNGFQPLGGLLISDRVGKALLSHTDDLAHGFTYSGHPVACAAALATLDILSEGYIDKVRNELSQAMQDYWLALGEHPLVGQARCKGFVGALELVKDKSSRERFDKNGKAGTLCRDASLQSGLVMRATGDTMIIAPPFILDRSDVKDLTEKAWQALDITLKQLS</sequence>
<evidence type="ECO:0000256" key="3">
    <source>
        <dbReference type="ARBA" id="ARBA00022576"/>
    </source>
</evidence>
<dbReference type="NCBIfam" id="NF005682">
    <property type="entry name" value="PRK07480.1"/>
    <property type="match status" value="1"/>
</dbReference>
<keyword evidence="4 7" id="KW-0808">Transferase</keyword>
<dbReference type="Pfam" id="PF00202">
    <property type="entry name" value="Aminotran_3"/>
    <property type="match status" value="1"/>
</dbReference>
<dbReference type="SUPFAM" id="SSF53383">
    <property type="entry name" value="PLP-dependent transferases"/>
    <property type="match status" value="1"/>
</dbReference>
<reference evidence="7 8" key="1">
    <citation type="submission" date="2015-12" db="EMBL/GenBank/DDBJ databases">
        <title>Complete genome of Lacimicrobium alkaliphilum KCTC 32984.</title>
        <authorList>
            <person name="Kim S.-G."/>
            <person name="Lee Y.-J."/>
        </authorList>
    </citation>
    <scope>NUCLEOTIDE SEQUENCE [LARGE SCALE GENOMIC DNA]</scope>
    <source>
        <strain evidence="7 8">YelD216</strain>
    </source>
</reference>
<dbReference type="Proteomes" id="UP000068447">
    <property type="component" value="Chromosome"/>
</dbReference>
<dbReference type="FunFam" id="3.40.640.10:FF:000014">
    <property type="entry name" value="Adenosylmethionine-8-amino-7-oxononanoate aminotransferase, probable"/>
    <property type="match status" value="1"/>
</dbReference>
<dbReference type="AlphaFoldDB" id="A0A0U2ZGD5"/>
<evidence type="ECO:0000256" key="5">
    <source>
        <dbReference type="ARBA" id="ARBA00022898"/>
    </source>
</evidence>
<evidence type="ECO:0000256" key="6">
    <source>
        <dbReference type="RuleBase" id="RU003560"/>
    </source>
</evidence>